<sequence length="267" mass="27147">MGFKLIAPLAALGMALAGGAAAAPATVVAELTQVHIRLIDLDLTDGITPAISFDDATPLRYFAIAAPFDFLTSIVSGQAALEEALSGQALGSDLTTKLLMGITAGDLFTAGAGPSFTVSGTALLGGSISGGPAFSTAATLSPNTRMILTAVPGSVALDHLTRDGQVYASVGHCPLDAAGAALCSDPQTAWASAYESRQSSIDGSHPSLLSVTWDNLGASEDRKWINAGIYAYLAPVTDPVPEPATLLMFLAGLLGLAAHRRSPRLNG</sequence>
<gene>
    <name evidence="3" type="ORF">ACG00Y_26480</name>
</gene>
<evidence type="ECO:0000256" key="1">
    <source>
        <dbReference type="SAM" id="SignalP"/>
    </source>
</evidence>
<proteinExistence type="predicted"/>
<evidence type="ECO:0000259" key="2">
    <source>
        <dbReference type="Pfam" id="PF07589"/>
    </source>
</evidence>
<dbReference type="RefSeq" id="WP_394484255.1">
    <property type="nucleotide sequence ID" value="NZ_JBIGHV010000013.1"/>
</dbReference>
<dbReference type="Pfam" id="PF07589">
    <property type="entry name" value="PEP-CTERM"/>
    <property type="match status" value="1"/>
</dbReference>
<organism evidence="3 4">
    <name type="scientific">Pelomonas parva</name>
    <dbReference type="NCBI Taxonomy" id="3299032"/>
    <lineage>
        <taxon>Bacteria</taxon>
        <taxon>Pseudomonadati</taxon>
        <taxon>Pseudomonadota</taxon>
        <taxon>Betaproteobacteria</taxon>
        <taxon>Burkholderiales</taxon>
        <taxon>Sphaerotilaceae</taxon>
        <taxon>Roseateles</taxon>
    </lineage>
</organism>
<dbReference type="Proteomes" id="UP001606210">
    <property type="component" value="Unassembled WGS sequence"/>
</dbReference>
<evidence type="ECO:0000313" key="3">
    <source>
        <dbReference type="EMBL" id="MFG6433482.1"/>
    </source>
</evidence>
<protein>
    <submittedName>
        <fullName evidence="3">PEP-CTERM sorting domain-containing protein</fullName>
    </submittedName>
</protein>
<dbReference type="EMBL" id="JBIGHV010000013">
    <property type="protein sequence ID" value="MFG6433482.1"/>
    <property type="molecule type" value="Genomic_DNA"/>
</dbReference>
<keyword evidence="4" id="KW-1185">Reference proteome</keyword>
<feature type="signal peptide" evidence="1">
    <location>
        <begin position="1"/>
        <end position="22"/>
    </location>
</feature>
<keyword evidence="1" id="KW-0732">Signal</keyword>
<evidence type="ECO:0000313" key="4">
    <source>
        <dbReference type="Proteomes" id="UP001606210"/>
    </source>
</evidence>
<accession>A0ABW7FE47</accession>
<feature type="chain" id="PRO_5045065710" evidence="1">
    <location>
        <begin position="23"/>
        <end position="267"/>
    </location>
</feature>
<comment type="caution">
    <text evidence="3">The sequence shown here is derived from an EMBL/GenBank/DDBJ whole genome shotgun (WGS) entry which is preliminary data.</text>
</comment>
<reference evidence="3 4" key="1">
    <citation type="submission" date="2024-08" db="EMBL/GenBank/DDBJ databases">
        <authorList>
            <person name="Lu H."/>
        </authorList>
    </citation>
    <scope>NUCLEOTIDE SEQUENCE [LARGE SCALE GENOMIC DNA]</scope>
    <source>
        <strain evidence="3 4">LYH14W</strain>
    </source>
</reference>
<dbReference type="InterPro" id="IPR013424">
    <property type="entry name" value="Ice-binding_C"/>
</dbReference>
<name>A0ABW7FE47_9BURK</name>
<feature type="domain" description="Ice-binding protein C-terminal" evidence="2">
    <location>
        <begin position="239"/>
        <end position="261"/>
    </location>
</feature>
<dbReference type="NCBIfam" id="TIGR02595">
    <property type="entry name" value="PEP_CTERM"/>
    <property type="match status" value="1"/>
</dbReference>